<evidence type="ECO:0000313" key="1">
    <source>
        <dbReference type="EMBL" id="MBB5427487.1"/>
    </source>
</evidence>
<dbReference type="Proteomes" id="UP000592780">
    <property type="component" value="Unassembled WGS sequence"/>
</dbReference>
<keyword evidence="2" id="KW-1185">Reference proteome</keyword>
<sequence length="144" mass="15609">MLKVTVELWPGGREAGKQVIATADIVRVRDGARADYEVALKEGLLGSVGDVAFVCSYPRWSASVWDLVGRSISAALSGGKEELPPRPVLPEVPVHVIDGMRCVRLADIPEPTRTLFAHNLAGSSVPGHNLAFAWDFEDFMLGQR</sequence>
<evidence type="ECO:0000313" key="2">
    <source>
        <dbReference type="Proteomes" id="UP000592780"/>
    </source>
</evidence>
<name>A0A7W8QBQ7_PARAM</name>
<gene>
    <name evidence="1" type="ORF">HDG40_005666</name>
</gene>
<organism evidence="1 2">
    <name type="scientific">Paraburkholderia atlantica</name>
    <dbReference type="NCBI Taxonomy" id="2654982"/>
    <lineage>
        <taxon>Bacteria</taxon>
        <taxon>Pseudomonadati</taxon>
        <taxon>Pseudomonadota</taxon>
        <taxon>Betaproteobacteria</taxon>
        <taxon>Burkholderiales</taxon>
        <taxon>Burkholderiaceae</taxon>
        <taxon>Paraburkholderia</taxon>
    </lineage>
</organism>
<protein>
    <submittedName>
        <fullName evidence="1">Uncharacterized protein</fullName>
    </submittedName>
</protein>
<proteinExistence type="predicted"/>
<dbReference type="AlphaFoldDB" id="A0A7W8QBQ7"/>
<accession>A0A7W8QBQ7</accession>
<comment type="caution">
    <text evidence="1">The sequence shown here is derived from an EMBL/GenBank/DDBJ whole genome shotgun (WGS) entry which is preliminary data.</text>
</comment>
<reference evidence="1 2" key="1">
    <citation type="submission" date="2020-08" db="EMBL/GenBank/DDBJ databases">
        <title>Genomic Encyclopedia of Type Strains, Phase IV (KMG-V): Genome sequencing to study the core and pangenomes of soil and plant-associated prokaryotes.</title>
        <authorList>
            <person name="Whitman W."/>
        </authorList>
    </citation>
    <scope>NUCLEOTIDE SEQUENCE [LARGE SCALE GENOMIC DNA]</scope>
    <source>
        <strain evidence="1 2">JPY158</strain>
    </source>
</reference>
<dbReference type="EMBL" id="JACHDD010000009">
    <property type="protein sequence ID" value="MBB5427487.1"/>
    <property type="molecule type" value="Genomic_DNA"/>
</dbReference>
<dbReference type="RefSeq" id="WP_184132133.1">
    <property type="nucleotide sequence ID" value="NZ_JACHDD010000009.1"/>
</dbReference>